<dbReference type="Pfam" id="PF00668">
    <property type="entry name" value="Condensation"/>
    <property type="match status" value="2"/>
</dbReference>
<dbReference type="InterPro" id="IPR010071">
    <property type="entry name" value="AA_adenyl_dom"/>
</dbReference>
<organism evidence="7 8">
    <name type="scientific">Pseudanabaena catenata USMAC16</name>
    <dbReference type="NCBI Taxonomy" id="1855837"/>
    <lineage>
        <taxon>Bacteria</taxon>
        <taxon>Bacillati</taxon>
        <taxon>Cyanobacteriota</taxon>
        <taxon>Cyanophyceae</taxon>
        <taxon>Pseudanabaenales</taxon>
        <taxon>Pseudanabaenaceae</taxon>
        <taxon>Pseudanabaena</taxon>
    </lineage>
</organism>
<dbReference type="PROSITE" id="PS00455">
    <property type="entry name" value="AMP_BINDING"/>
    <property type="match status" value="1"/>
</dbReference>
<feature type="region of interest" description="Disordered" evidence="5">
    <location>
        <begin position="25"/>
        <end position="48"/>
    </location>
</feature>
<accession>A0A9X4MA51</accession>
<dbReference type="GO" id="GO:0008610">
    <property type="term" value="P:lipid biosynthetic process"/>
    <property type="evidence" value="ECO:0007669"/>
    <property type="project" value="UniProtKB-ARBA"/>
</dbReference>
<dbReference type="EMBL" id="VBTY01000112">
    <property type="protein sequence ID" value="MDG3495603.1"/>
    <property type="molecule type" value="Genomic_DNA"/>
</dbReference>
<dbReference type="InterPro" id="IPR025110">
    <property type="entry name" value="AMP-bd_C"/>
</dbReference>
<dbReference type="Pfam" id="PF00501">
    <property type="entry name" value="AMP-binding"/>
    <property type="match status" value="1"/>
</dbReference>
<dbReference type="InterPro" id="IPR020806">
    <property type="entry name" value="PKS_PP-bd"/>
</dbReference>
<dbReference type="GO" id="GO:0031177">
    <property type="term" value="F:phosphopantetheine binding"/>
    <property type="evidence" value="ECO:0007669"/>
    <property type="project" value="InterPro"/>
</dbReference>
<evidence type="ECO:0000313" key="7">
    <source>
        <dbReference type="EMBL" id="MDG3495603.1"/>
    </source>
</evidence>
<evidence type="ECO:0000256" key="2">
    <source>
        <dbReference type="ARBA" id="ARBA00006432"/>
    </source>
</evidence>
<evidence type="ECO:0000256" key="5">
    <source>
        <dbReference type="SAM" id="MobiDB-lite"/>
    </source>
</evidence>
<dbReference type="GO" id="GO:0003824">
    <property type="term" value="F:catalytic activity"/>
    <property type="evidence" value="ECO:0007669"/>
    <property type="project" value="InterPro"/>
</dbReference>
<dbReference type="FunFam" id="1.10.1200.10:FF:000005">
    <property type="entry name" value="Nonribosomal peptide synthetase 1"/>
    <property type="match status" value="1"/>
</dbReference>
<dbReference type="InterPro" id="IPR001242">
    <property type="entry name" value="Condensation_dom"/>
</dbReference>
<dbReference type="NCBIfam" id="TIGR01733">
    <property type="entry name" value="AA-adenyl-dom"/>
    <property type="match status" value="1"/>
</dbReference>
<dbReference type="Gene3D" id="3.40.50.980">
    <property type="match status" value="2"/>
</dbReference>
<comment type="similarity">
    <text evidence="2">Belongs to the ATP-dependent AMP-binding enzyme family.</text>
</comment>
<dbReference type="RefSeq" id="WP_009627737.1">
    <property type="nucleotide sequence ID" value="NZ_VBTY01000112.1"/>
</dbReference>
<dbReference type="PANTHER" id="PTHR45527">
    <property type="entry name" value="NONRIBOSOMAL PEPTIDE SYNTHETASE"/>
    <property type="match status" value="1"/>
</dbReference>
<proteinExistence type="inferred from homology"/>
<comment type="caution">
    <text evidence="7">The sequence shown here is derived from an EMBL/GenBank/DDBJ whole genome shotgun (WGS) entry which is preliminary data.</text>
</comment>
<name>A0A9X4MA51_9CYAN</name>
<dbReference type="InterPro" id="IPR036736">
    <property type="entry name" value="ACP-like_sf"/>
</dbReference>
<evidence type="ECO:0000313" key="8">
    <source>
        <dbReference type="Proteomes" id="UP001152872"/>
    </source>
</evidence>
<dbReference type="Gene3D" id="2.30.38.10">
    <property type="entry name" value="Luciferase, Domain 3"/>
    <property type="match status" value="1"/>
</dbReference>
<evidence type="ECO:0000256" key="4">
    <source>
        <dbReference type="ARBA" id="ARBA00022553"/>
    </source>
</evidence>
<dbReference type="Pfam" id="PF13193">
    <property type="entry name" value="AMP-binding_C"/>
    <property type="match status" value="1"/>
</dbReference>
<dbReference type="FunFam" id="3.40.50.980:FF:000001">
    <property type="entry name" value="Non-ribosomal peptide synthetase"/>
    <property type="match status" value="1"/>
</dbReference>
<dbReference type="SUPFAM" id="SSF52777">
    <property type="entry name" value="CoA-dependent acyltransferases"/>
    <property type="match status" value="4"/>
</dbReference>
<evidence type="ECO:0000256" key="3">
    <source>
        <dbReference type="ARBA" id="ARBA00022450"/>
    </source>
</evidence>
<dbReference type="PROSITE" id="PS00012">
    <property type="entry name" value="PHOSPHOPANTETHEINE"/>
    <property type="match status" value="1"/>
</dbReference>
<keyword evidence="4" id="KW-0597">Phosphoprotein</keyword>
<dbReference type="GO" id="GO:0043041">
    <property type="term" value="P:amino acid activation for nonribosomal peptide biosynthetic process"/>
    <property type="evidence" value="ECO:0007669"/>
    <property type="project" value="TreeGrafter"/>
</dbReference>
<dbReference type="InterPro" id="IPR045851">
    <property type="entry name" value="AMP-bd_C_sf"/>
</dbReference>
<reference evidence="7" key="1">
    <citation type="submission" date="2019-05" db="EMBL/GenBank/DDBJ databases">
        <title>Whole genome sequencing of Pseudanabaena catenata USMAC16.</title>
        <authorList>
            <person name="Khan Z."/>
            <person name="Omar W.M."/>
            <person name="Convey P."/>
            <person name="Merican F."/>
            <person name="Najimudin N."/>
        </authorList>
    </citation>
    <scope>NUCLEOTIDE SEQUENCE</scope>
    <source>
        <strain evidence="7">USMAC16</strain>
    </source>
</reference>
<dbReference type="Proteomes" id="UP001152872">
    <property type="component" value="Unassembled WGS sequence"/>
</dbReference>
<dbReference type="InterPro" id="IPR000873">
    <property type="entry name" value="AMP-dep_synth/lig_dom"/>
</dbReference>
<comment type="cofactor">
    <cofactor evidence="1">
        <name>pantetheine 4'-phosphate</name>
        <dbReference type="ChEBI" id="CHEBI:47942"/>
    </cofactor>
</comment>
<dbReference type="Gene3D" id="3.40.50.1820">
    <property type="entry name" value="alpha/beta hydrolase"/>
    <property type="match status" value="1"/>
</dbReference>
<dbReference type="Pfam" id="PF00550">
    <property type="entry name" value="PP-binding"/>
    <property type="match status" value="1"/>
</dbReference>
<dbReference type="GO" id="GO:0044550">
    <property type="term" value="P:secondary metabolite biosynthetic process"/>
    <property type="evidence" value="ECO:0007669"/>
    <property type="project" value="UniProtKB-ARBA"/>
</dbReference>
<dbReference type="FunFam" id="3.30.300.30:FF:000010">
    <property type="entry name" value="Enterobactin synthetase component F"/>
    <property type="match status" value="1"/>
</dbReference>
<gene>
    <name evidence="7" type="ORF">FEV09_13685</name>
</gene>
<dbReference type="Gene3D" id="3.30.559.30">
    <property type="entry name" value="Nonribosomal peptide synthetase, condensation domain"/>
    <property type="match status" value="2"/>
</dbReference>
<dbReference type="GO" id="GO:0005829">
    <property type="term" value="C:cytosol"/>
    <property type="evidence" value="ECO:0007669"/>
    <property type="project" value="TreeGrafter"/>
</dbReference>
<sequence length="1588" mass="177617">MMNDLSKRIAALSPEQQALLKRRMSLKPNPLPRSQSIPQRQEKQGKGHLEVSFGQQRMWFQDRLSLNSAVSNNISIALKIKGDLQVTALAQSLQAILQRHEILRTTYQTIAGELTQIINPIDDWQLVITDLRSLSTEEKEREVENITQSQACQPFNLERDILLRADLLQLSATEYILLLTLHHIAVDAWSIGIFFRELSRLYAALSIGNPSPLASLPIQYADFAIWQRQYLQGAVLEKDLSYWKQQLLHAPDLLSLPSDRPRPAVQSFTGKTLSFTIPKDLTAALRDLSQQTGNTLFITLLAALQTLLFRYSGQEDILIGAPIANRQQPELENLIGCFINTLVLRTDLSANPSFLTLMQRVRETVLGALAHQTLPFEKLVDELQLARNLSYAPLFQVMLVFQNAFSIENIELPNLQVEHERIDNHTSQFDFTIHLVEADGLIGKLEYNTDLFDEATITRMLAHFQTLLAGIVANPDRSLLALPLLPLEEEQQLLAWSQAQTAPVTNACIHQLFEAQVQRTPDAIAAIAGNRQITYQELNQRANQLAHYLQHLGVKSESLVGLYVERSIDMLVGLFGILKAGGAYVPIDPNYPAQRLEFILSDAKVSVLLTQRTLIEKIPQFIAPVTEPVTAPVNAPVTAPVILIDGDWGKIACESRDNLELGSVQSDHLAYIIYTSGSTGQPKGVMVEHHSLVNYTEAAIAEYGISDRDHVLQFASIGFDAAAEEIFPCLSTGATLRLRSEEMIGAIASFLQTCADWQISVLDLPTAFWHQMVAEMTDRQLALPDTIRLVILGGEKALSDRFALWQKMVKPHVRLVNSYGPTEATIVTTTVDLATLDLAGREIPIGKPVRNASTYILDPCLQPTPIGIAGELYIGGMGLARGYLHRRDLTDAKFIPDRFGLAGARLYQTGDRARYWADGTIEFLGRFDRQVKIRGYRIELGEIEALLAQHPEVQESLAIDWDDRTGDKRLVAYVVPKAGDRPTAVSLRRFLEKRLPKYMIPAGFMLLSAMPLNKNGKVDRSQLPEPELSRPDLTETFIAPRNARESQIAQIFAEILQIERIGIHDDFFELGGHSLLATKLIAQLLSAFPSNLTIIDLFQSPTVAGLADRIGQSQIAAPDALQKGAKSPISITELQSQRPLDLPIPLSFSQQYIWEAHHTSSTGATLNSSIILRLKEAVDPAVVERSFNELIQRHEILRTAFKIVDGQPMQFVLPSMHLPLVYRDLQHLAPAERESEAFNLAIAIAEPAFDLAIAPLIRTTLFRLAPQEHWLSISMHHLITDGASFSLLLQELHSLIQAFSRDLPSPLSAVALQYADFAFWQHRVYNEAAIAQELKYWQHKLVGELVSELVSDRNSLPLAQPLTSREARHYFAEIPASLVEAIVSLSRSLGVTSFAVFLAGLKLTLAAWQGQQEVSVLTTVGNRPLPETEQMLGCFINDVILRSPILPEQTGANFIKQLQANIKEAIEHKEIPLNRVIAQTQQLGALRLMASVTMTAATQGLEMIPHWEVVEMQARRQSWEDMKSELYMENIPLEFYLEMSKPMRIILNYSTEQFTGEMVAQLLANYQKVLLKLVDFPETSILYQFTKV</sequence>
<dbReference type="InterPro" id="IPR006162">
    <property type="entry name" value="Ppantetheine_attach_site"/>
</dbReference>
<protein>
    <submittedName>
        <fullName evidence="7">Non-ribosomal peptide synthetase</fullName>
    </submittedName>
</protein>
<feature type="domain" description="Carrier" evidence="6">
    <location>
        <begin position="1039"/>
        <end position="1114"/>
    </location>
</feature>
<dbReference type="Gene3D" id="3.30.300.30">
    <property type="match status" value="1"/>
</dbReference>
<dbReference type="SUPFAM" id="SSF47336">
    <property type="entry name" value="ACP-like"/>
    <property type="match status" value="1"/>
</dbReference>
<dbReference type="CDD" id="cd19531">
    <property type="entry name" value="LCL_NRPS-like"/>
    <property type="match status" value="2"/>
</dbReference>
<dbReference type="SMART" id="SM00823">
    <property type="entry name" value="PKS_PP"/>
    <property type="match status" value="1"/>
</dbReference>
<dbReference type="InterPro" id="IPR009081">
    <property type="entry name" value="PP-bd_ACP"/>
</dbReference>
<dbReference type="SUPFAM" id="SSF56801">
    <property type="entry name" value="Acetyl-CoA synthetase-like"/>
    <property type="match status" value="1"/>
</dbReference>
<evidence type="ECO:0000259" key="6">
    <source>
        <dbReference type="PROSITE" id="PS50075"/>
    </source>
</evidence>
<keyword evidence="3" id="KW-0596">Phosphopantetheine</keyword>
<evidence type="ECO:0000256" key="1">
    <source>
        <dbReference type="ARBA" id="ARBA00001957"/>
    </source>
</evidence>
<keyword evidence="8" id="KW-1185">Reference proteome</keyword>
<dbReference type="InterPro" id="IPR020845">
    <property type="entry name" value="AMP-binding_CS"/>
</dbReference>
<dbReference type="FunFam" id="3.40.50.12780:FF:000012">
    <property type="entry name" value="Non-ribosomal peptide synthetase"/>
    <property type="match status" value="1"/>
</dbReference>
<dbReference type="FunFam" id="3.30.559.30:FF:000001">
    <property type="entry name" value="Non-ribosomal peptide synthetase"/>
    <property type="match status" value="1"/>
</dbReference>
<dbReference type="PROSITE" id="PS50075">
    <property type="entry name" value="CARRIER"/>
    <property type="match status" value="1"/>
</dbReference>
<dbReference type="FunFam" id="2.30.38.10:FF:000001">
    <property type="entry name" value="Non-ribosomal peptide synthetase PvdI"/>
    <property type="match status" value="1"/>
</dbReference>
<dbReference type="PANTHER" id="PTHR45527:SF1">
    <property type="entry name" value="FATTY ACID SYNTHASE"/>
    <property type="match status" value="1"/>
</dbReference>
<dbReference type="InterPro" id="IPR029058">
    <property type="entry name" value="AB_hydrolase_fold"/>
</dbReference>
<dbReference type="InterPro" id="IPR023213">
    <property type="entry name" value="CAT-like_dom_sf"/>
</dbReference>
<dbReference type="Gene3D" id="3.30.559.10">
    <property type="entry name" value="Chloramphenicol acetyltransferase-like domain"/>
    <property type="match status" value="2"/>
</dbReference>